<reference evidence="6 7" key="1">
    <citation type="journal article" date="2007" name="Int. J. Syst. Evol. Microbiol.">
        <title>Marixanthomonas ophiurae gen. nov., sp. nov., a marine bacterium of the family Flavobacteriaceae isolated from a deep-sea brittle star.</title>
        <authorList>
            <person name="Romanenko L.A."/>
            <person name="Uchino M."/>
            <person name="Frolova G.M."/>
            <person name="Mikhailov V.V."/>
        </authorList>
    </citation>
    <scope>NUCLEOTIDE SEQUENCE [LARGE SCALE GENOMIC DNA]</scope>
    <source>
        <strain evidence="6 7">KMM 3046</strain>
    </source>
</reference>
<organism evidence="6 7">
    <name type="scientific">Marixanthomonas ophiurae</name>
    <dbReference type="NCBI Taxonomy" id="387659"/>
    <lineage>
        <taxon>Bacteria</taxon>
        <taxon>Pseudomonadati</taxon>
        <taxon>Bacteroidota</taxon>
        <taxon>Flavobacteriia</taxon>
        <taxon>Flavobacteriales</taxon>
        <taxon>Flavobacteriaceae</taxon>
        <taxon>Marixanthomonas</taxon>
    </lineage>
</organism>
<dbReference type="Proteomes" id="UP000261082">
    <property type="component" value="Unassembled WGS sequence"/>
</dbReference>
<dbReference type="RefSeq" id="WP_117159823.1">
    <property type="nucleotide sequence ID" value="NZ_QVID01000002.1"/>
</dbReference>
<gene>
    <name evidence="6" type="primary">rmuC</name>
    <name evidence="6" type="ORF">DZ858_11555</name>
</gene>
<evidence type="ECO:0000256" key="4">
    <source>
        <dbReference type="ARBA" id="ARBA00023172"/>
    </source>
</evidence>
<evidence type="ECO:0000313" key="7">
    <source>
        <dbReference type="Proteomes" id="UP000261082"/>
    </source>
</evidence>
<dbReference type="EMBL" id="QVID01000002">
    <property type="protein sequence ID" value="RFN57874.1"/>
    <property type="molecule type" value="Genomic_DNA"/>
</dbReference>
<keyword evidence="7" id="KW-1185">Reference proteome</keyword>
<keyword evidence="4" id="KW-0233">DNA recombination</keyword>
<keyword evidence="3 5" id="KW-0175">Coiled coil</keyword>
<evidence type="ECO:0000256" key="3">
    <source>
        <dbReference type="ARBA" id="ARBA00023054"/>
    </source>
</evidence>
<comment type="similarity">
    <text evidence="2">Belongs to the RmuC family.</text>
</comment>
<feature type="coiled-coil region" evidence="5">
    <location>
        <begin position="27"/>
        <end position="187"/>
    </location>
</feature>
<name>A0A3E1Q6X7_9FLAO</name>
<dbReference type="PANTHER" id="PTHR30563">
    <property type="entry name" value="DNA RECOMBINATION PROTEIN RMUC"/>
    <property type="match status" value="1"/>
</dbReference>
<dbReference type="PANTHER" id="PTHR30563:SF0">
    <property type="entry name" value="DNA RECOMBINATION PROTEIN RMUC"/>
    <property type="match status" value="1"/>
</dbReference>
<accession>A0A3E1Q6X7</accession>
<dbReference type="InterPro" id="IPR003798">
    <property type="entry name" value="DNA_recombination_RmuC"/>
</dbReference>
<comment type="caution">
    <text evidence="6">The sequence shown here is derived from an EMBL/GenBank/DDBJ whole genome shotgun (WGS) entry which is preliminary data.</text>
</comment>
<evidence type="ECO:0000313" key="6">
    <source>
        <dbReference type="EMBL" id="RFN57874.1"/>
    </source>
</evidence>
<comment type="function">
    <text evidence="1">Involved in DNA recombination.</text>
</comment>
<dbReference type="Pfam" id="PF02646">
    <property type="entry name" value="RmuC"/>
    <property type="match status" value="1"/>
</dbReference>
<evidence type="ECO:0000256" key="2">
    <source>
        <dbReference type="ARBA" id="ARBA00009840"/>
    </source>
</evidence>
<dbReference type="GO" id="GO:0006310">
    <property type="term" value="P:DNA recombination"/>
    <property type="evidence" value="ECO:0007669"/>
    <property type="project" value="UniProtKB-KW"/>
</dbReference>
<proteinExistence type="inferred from homology"/>
<protein>
    <submittedName>
        <fullName evidence="6">DNA recombination protein RmuC</fullName>
    </submittedName>
</protein>
<dbReference type="OrthoDB" id="370725at2"/>
<sequence length="441" mass="50453">MNETLLFLLLAAVCLLAGAFLGNLFARLKLKTETGKLEERINQLLNQEEKLLERIGTVEAERETIRGEKDALKNQLVRTGAEYDSLQEKNREQKAEVEKLQEKFTKEFENLANKILEEKSTKFTKQNKESLEVLLNPLQEKIKVFEKRVEDTNKESVGRHSELKEQLKHLSELNQQMSKDADNLTKALKGDSKMQGNWGELILTRILEKSGLEKDREYTIQDSHTTTEGKRLQTDVMIHLPDGKKMIIDSKVSLVHFERLVSEEDEEQKQVHLKQHIASIKRHVEQLSAKNYQYLVDESPDTVFMFIPIEPAFAIASAHEPNLYEQAFDKQVIIVTPATLLAALRLVDNLWQNDRQKQNALDIAKQAGALYDSFTNLTDELIKIGKQIGTVQNSYESAMKKLTGKGNLVRRVEKLKKLGAKASKTIDSKLLKRSEENDDDE</sequence>
<evidence type="ECO:0000256" key="1">
    <source>
        <dbReference type="ARBA" id="ARBA00003416"/>
    </source>
</evidence>
<dbReference type="AlphaFoldDB" id="A0A3E1Q6X7"/>
<evidence type="ECO:0000256" key="5">
    <source>
        <dbReference type="SAM" id="Coils"/>
    </source>
</evidence>